<feature type="domain" description="FAD/NAD(P)-binding" evidence="4">
    <location>
        <begin position="8"/>
        <end position="123"/>
    </location>
</feature>
<dbReference type="PANTHER" id="PTHR48105">
    <property type="entry name" value="THIOREDOXIN REDUCTASE 1-RELATED-RELATED"/>
    <property type="match status" value="1"/>
</dbReference>
<gene>
    <name evidence="5" type="ORF">SYYSPA8_27620</name>
</gene>
<dbReference type="InterPro" id="IPR050097">
    <property type="entry name" value="Ferredoxin-NADP_redctase_2"/>
</dbReference>
<keyword evidence="2" id="KW-0560">Oxidoreductase</keyword>
<keyword evidence="1" id="KW-0285">Flavoprotein</keyword>
<dbReference type="EMBL" id="BSBI01000013">
    <property type="protein sequence ID" value="GLF98143.1"/>
    <property type="molecule type" value="Genomic_DNA"/>
</dbReference>
<evidence type="ECO:0000313" key="6">
    <source>
        <dbReference type="Proteomes" id="UP001291653"/>
    </source>
</evidence>
<dbReference type="SUPFAM" id="SSF51905">
    <property type="entry name" value="FAD/NAD(P)-binding domain"/>
    <property type="match status" value="1"/>
</dbReference>
<reference evidence="5 6" key="1">
    <citation type="submission" date="2022-10" db="EMBL/GenBank/DDBJ databases">
        <title>Draft genome sequence of Streptomyces sp. YSPA8.</title>
        <authorList>
            <person name="Moriuchi R."/>
            <person name="Dohra H."/>
            <person name="Yamamura H."/>
            <person name="Kodani S."/>
        </authorList>
    </citation>
    <scope>NUCLEOTIDE SEQUENCE [LARGE SCALE GENOMIC DNA]</scope>
    <source>
        <strain evidence="5 6">YSPA8</strain>
    </source>
</reference>
<keyword evidence="6" id="KW-1185">Reference proteome</keyword>
<protein>
    <submittedName>
        <fullName evidence="5">FAD-dependent oxidoreductase</fullName>
    </submittedName>
</protein>
<evidence type="ECO:0000313" key="5">
    <source>
        <dbReference type="EMBL" id="GLF98143.1"/>
    </source>
</evidence>
<evidence type="ECO:0000256" key="3">
    <source>
        <dbReference type="ARBA" id="ARBA00048132"/>
    </source>
</evidence>
<evidence type="ECO:0000256" key="2">
    <source>
        <dbReference type="ARBA" id="ARBA00023002"/>
    </source>
</evidence>
<accession>A0ABQ5P6C4</accession>
<evidence type="ECO:0000259" key="4">
    <source>
        <dbReference type="Pfam" id="PF07992"/>
    </source>
</evidence>
<proteinExistence type="predicted"/>
<dbReference type="Pfam" id="PF07992">
    <property type="entry name" value="Pyr_redox_2"/>
    <property type="match status" value="1"/>
</dbReference>
<comment type="catalytic activity">
    <reaction evidence="3">
        <text>[thioredoxin]-dithiol + NADP(+) = [thioredoxin]-disulfide + NADPH + H(+)</text>
        <dbReference type="Rhea" id="RHEA:20345"/>
        <dbReference type="Rhea" id="RHEA-COMP:10698"/>
        <dbReference type="Rhea" id="RHEA-COMP:10700"/>
        <dbReference type="ChEBI" id="CHEBI:15378"/>
        <dbReference type="ChEBI" id="CHEBI:29950"/>
        <dbReference type="ChEBI" id="CHEBI:50058"/>
        <dbReference type="ChEBI" id="CHEBI:57783"/>
        <dbReference type="ChEBI" id="CHEBI:58349"/>
        <dbReference type="EC" id="1.8.1.9"/>
    </reaction>
</comment>
<organism evidence="5 6">
    <name type="scientific">Streptomyces yaizuensis</name>
    <dbReference type="NCBI Taxonomy" id="2989713"/>
    <lineage>
        <taxon>Bacteria</taxon>
        <taxon>Bacillati</taxon>
        <taxon>Actinomycetota</taxon>
        <taxon>Actinomycetes</taxon>
        <taxon>Kitasatosporales</taxon>
        <taxon>Streptomycetaceae</taxon>
        <taxon>Streptomyces</taxon>
    </lineage>
</organism>
<sequence length="301" mass="31678">MTPGPDTDLIVVGAGPAGVAAVVMACGLHLSTILVEATAVGSKLSAIGAVNNVPGAWTTGPELVAALERDITRHQHTGRLTLLTARARSVTGHPTHAELTLHDGRTLTARDIVVATGTTALTPTDTDWITTPQPIPPLPPLWRATPADLTNRTTVVLGADRPLGTWLRAHPDTPARLDVLHPPADAYKTTEVQDDPRVRLVPVTRAVVEPLAEGRVRVTAGDRSGSVYERADGVVVTNLGSAPAALEGLHRGPDGYCPPDRQHPRVHVVGDLKGARMQRISVAMGDGSRGALNAYYRDHAG</sequence>
<name>A0ABQ5P6C4_9ACTN</name>
<evidence type="ECO:0000256" key="1">
    <source>
        <dbReference type="ARBA" id="ARBA00022630"/>
    </source>
</evidence>
<dbReference type="RefSeq" id="WP_323450130.1">
    <property type="nucleotide sequence ID" value="NZ_BSBI01000013.1"/>
</dbReference>
<comment type="caution">
    <text evidence="5">The sequence shown here is derived from an EMBL/GenBank/DDBJ whole genome shotgun (WGS) entry which is preliminary data.</text>
</comment>
<dbReference type="Gene3D" id="3.50.50.60">
    <property type="entry name" value="FAD/NAD(P)-binding domain"/>
    <property type="match status" value="1"/>
</dbReference>
<dbReference type="InterPro" id="IPR023753">
    <property type="entry name" value="FAD/NAD-binding_dom"/>
</dbReference>
<dbReference type="PRINTS" id="PR00368">
    <property type="entry name" value="FADPNR"/>
</dbReference>
<dbReference type="InterPro" id="IPR036188">
    <property type="entry name" value="FAD/NAD-bd_sf"/>
</dbReference>
<dbReference type="PRINTS" id="PR00469">
    <property type="entry name" value="PNDRDTASEII"/>
</dbReference>
<dbReference type="Proteomes" id="UP001291653">
    <property type="component" value="Unassembled WGS sequence"/>
</dbReference>